<dbReference type="InterPro" id="IPR032193">
    <property type="entry name" value="CNOT1_TTP_bind"/>
</dbReference>
<dbReference type="GO" id="GO:0000289">
    <property type="term" value="P:nuclear-transcribed mRNA poly(A) tail shortening"/>
    <property type="evidence" value="ECO:0007669"/>
    <property type="project" value="UniProtKB-ARBA"/>
</dbReference>
<dbReference type="Gene3D" id="1.25.40.180">
    <property type="match status" value="1"/>
</dbReference>
<gene>
    <name evidence="15" type="ORF">CONCODRAFT_67447</name>
</gene>
<evidence type="ECO:0000313" key="16">
    <source>
        <dbReference type="Proteomes" id="UP000070444"/>
    </source>
</evidence>
<dbReference type="InterPro" id="IPR040398">
    <property type="entry name" value="Not1"/>
</dbReference>
<organism evidence="15 16">
    <name type="scientific">Conidiobolus coronatus (strain ATCC 28846 / CBS 209.66 / NRRL 28638)</name>
    <name type="common">Delacroixia coronata</name>
    <dbReference type="NCBI Taxonomy" id="796925"/>
    <lineage>
        <taxon>Eukaryota</taxon>
        <taxon>Fungi</taxon>
        <taxon>Fungi incertae sedis</taxon>
        <taxon>Zoopagomycota</taxon>
        <taxon>Entomophthoromycotina</taxon>
        <taxon>Entomophthoromycetes</taxon>
        <taxon>Entomophthorales</taxon>
        <taxon>Ancylistaceae</taxon>
        <taxon>Conidiobolus</taxon>
    </lineage>
</organism>
<dbReference type="Pfam" id="PF12842">
    <property type="entry name" value="DUF3819"/>
    <property type="match status" value="1"/>
</dbReference>
<dbReference type="Gene3D" id="1.25.40.800">
    <property type="match status" value="1"/>
</dbReference>
<dbReference type="Pfam" id="PF16415">
    <property type="entry name" value="CNOT1_CAF1_bind"/>
    <property type="match status" value="1"/>
</dbReference>
<accession>A0A137PHW7</accession>
<dbReference type="CDD" id="cd20710">
    <property type="entry name" value="NOT1_connector"/>
    <property type="match status" value="1"/>
</dbReference>
<evidence type="ECO:0000256" key="5">
    <source>
        <dbReference type="ARBA" id="ARBA00023242"/>
    </source>
</evidence>
<dbReference type="GO" id="GO:0005634">
    <property type="term" value="C:nucleus"/>
    <property type="evidence" value="ECO:0007669"/>
    <property type="project" value="UniProtKB-SubCell"/>
</dbReference>
<feature type="domain" description="CCR4-NOT transcription complex subunit 1-like NOT1 connector" evidence="14">
    <location>
        <begin position="1150"/>
        <end position="1325"/>
    </location>
</feature>
<feature type="domain" description="CCR4-NOT transcription complex subunit 1 TTP binding" evidence="12">
    <location>
        <begin position="445"/>
        <end position="598"/>
    </location>
</feature>
<dbReference type="InterPro" id="IPR032194">
    <property type="entry name" value="CNOT1_HEAT"/>
</dbReference>
<keyword evidence="3" id="KW-0805">Transcription regulation</keyword>
<dbReference type="PANTHER" id="PTHR13162:SF8">
    <property type="entry name" value="CCR4-NOT TRANSCRIPTION COMPLEX SUBUNIT 1"/>
    <property type="match status" value="1"/>
</dbReference>
<feature type="domain" description="CCR4-Not complex component Not1 C-terminal" evidence="9">
    <location>
        <begin position="1491"/>
        <end position="1836"/>
    </location>
</feature>
<dbReference type="PANTHER" id="PTHR13162">
    <property type="entry name" value="CCR4-NOT TRANSCRIPTION COMPLEX"/>
    <property type="match status" value="1"/>
</dbReference>
<keyword evidence="16" id="KW-1185">Reference proteome</keyword>
<dbReference type="InterPro" id="IPR038535">
    <property type="entry name" value="CNOT1_TTP_bind_sf"/>
</dbReference>
<feature type="domain" description="CCR4-NOT transcription complex subunit 1 HEAT repeat" evidence="13">
    <location>
        <begin position="262"/>
        <end position="374"/>
    </location>
</feature>
<sequence length="1844" mass="210770">MSNEPEVTDAPVTINEMMGEFSIDSLLSAPKVQDLLTKLGIEDFNPEVPAQVSDEYISSLLAVIISWANAIETPPESLRELINNPSVPIDHLVRELKVRNPATDWLMVIQGMDRKDVKFDTFSSALVLIDFFKIAVDENQPFPVDIFFQTWENPMAQISFLYQTIRGPISLLNFNELTSRRIIDPSLLPLDQGPLDSFIDQLQAHICNCQGLVEIAYFATQTIQDPMVSDLFDRICYLCPPLAFLGLVDSIIDNFDVDNGTILGLLRRMMEPSEANHLAILHLWKKDSNVLVNRLFHNYVVLVPNFMDIFTLCERLDLVPGLVNMANDSIAIPYACLAHDKKLISLKLWAEERLSGEGADHFLSVFIEYVKSQYGNFVNAEEAEYSEYPSRNSIVVIIRCIVGAGLPDHLNSAAKEMVSDLVNHHPEFTKLLNESDINQSIMATAFPIDVVIDSDNLFSILHRNSMPLEEVLNHLADIKHGSPRSKSLFLCFAYTLLEELNEIDKFPEDYVFRISKVLGTIIEHHLLPLSMLKHAVQFISERLHLPQDALISRFCISALLEFKSRIPEWGSFQEIISNYPEIIKSHPELAPFVKPGSHMSGPSTPPIAQPKTPQGKVSQPSINQLSLDTLLASGDKINYEEPTNDIQDRIHFIMNNISKGNVEEKAKEMIEFLKESAFKWFGNYLVVKRVSIEVNYHELYLKFLLLLSNKNLTKLVLDVTYEKIHIMLNSEKTATSSSERTLLNSLGSWLGLITLSRNLPILHKKLAIKELLLTGYTDRKLIVVIPFVCKVLVNASESTIFKPPNPWLMGIIRLLIEMSKGAGLKTNTGFAIEVLCKKLEIDPSEVEPTNLLSTLTSKSSADLNQITKQIDTMNLSQPHPPTSTAAPSTYSDNPHLDSYNQVMSEQDAFPDLSPYITWNKRLTISTAGPNFKNVIIVSIEQAIKEIEFNINKRAIDIAVTVTKDVFLRDFVAEPNDETVRQATRLIAGSLSSCYSQATSKDALRTRMLHYCFANLRHNQMAITAPLEEELKFFVEDNLPMAIEYIQKTAYEKAAFRVEDMLNPYFISRQIQREHTGHPCADPSYFVPNKYPKNMPDVFKLKPSGLTENQIRVYEDLYLITRASQSAAYEVDSQHAYQSANLDPNHNHSQVIMEQLNNILNELDRVVLSATDESSFHEDFRFLHSQINHLMDQCYNIDEAAFAFTQKLVHRGLRRHPCNVCEASPKAKYEVCQWLTYADDERKHVVPITIALIRIGLIHLPDLDVQLAKMIESGRSSVLDYVVNLIRKYISEKPKGTRSSDWAHCLQILGKLPQLKQHNEELISFWNEVQHFQSTVKENSTELLFQELQNLFNDWVCIVKLTPFNEQNLADYIQSLIQKRIFANEETQALFARICIESCIDEFQTYSLDSNSYPTVAYLKLDAFAKLVVLLVKYYQDPNSKDLNMDKVKLFTRTLSVISLILVHYHQKSGTRFNQKPVFRIFSSILYGLHVQEESIRPLYFQLLVSVANTLNTLVPSFLPGFSFSWLALISHRFFMPKLLHFPDQKGWPFMQKLFCSMFKYLEHVMPSLLTASGDTMYKGILKITLLTYQDFPEFLCAYHMDFMNVIPPKFLQISNLILGSFPKDVNIALPNDPSFKSDSSEQNKAPVILSDYETPLKNNDIMQDLDQYLKTREPISFLLNLRNYLYSQNSKSESSYDVEVINSLVFYTGHQGVENNQRSDVSYLNNSTSMDIFQQLFIDLDPEGRFHFLNAIVNQLRYPNSHTHYFSSVLLHLFEEANDEYSREQIIRVLIDRLMVNNPHPWGIYCTFTELCTNPKYNFSPTDYTQDNPELQNIIVTMCKNVQV</sequence>
<dbReference type="STRING" id="796925.A0A137PHW7"/>
<evidence type="ECO:0000256" key="4">
    <source>
        <dbReference type="ARBA" id="ARBA00023163"/>
    </source>
</evidence>
<dbReference type="OrthoDB" id="1933107at2759"/>
<evidence type="ECO:0000256" key="1">
    <source>
        <dbReference type="ARBA" id="ARBA00004123"/>
    </source>
</evidence>
<reference evidence="15 16" key="1">
    <citation type="journal article" date="2015" name="Genome Biol. Evol.">
        <title>Phylogenomic analyses indicate that early fungi evolved digesting cell walls of algal ancestors of land plants.</title>
        <authorList>
            <person name="Chang Y."/>
            <person name="Wang S."/>
            <person name="Sekimoto S."/>
            <person name="Aerts A.L."/>
            <person name="Choi C."/>
            <person name="Clum A."/>
            <person name="LaButti K.M."/>
            <person name="Lindquist E.A."/>
            <person name="Yee Ngan C."/>
            <person name="Ohm R.A."/>
            <person name="Salamov A.A."/>
            <person name="Grigoriev I.V."/>
            <person name="Spatafora J.W."/>
            <person name="Berbee M.L."/>
        </authorList>
    </citation>
    <scope>NUCLEOTIDE SEQUENCE [LARGE SCALE GENOMIC DNA]</scope>
    <source>
        <strain evidence="15 16">NRRL 28638</strain>
    </source>
</reference>
<evidence type="ECO:0000313" key="15">
    <source>
        <dbReference type="EMBL" id="KXN74598.1"/>
    </source>
</evidence>
<dbReference type="InterPro" id="IPR032191">
    <property type="entry name" value="CNOT1_CAF1_bind"/>
</dbReference>
<feature type="domain" description="CCR4-NOT transcription complex subunit 1 CAF1-binding" evidence="11">
    <location>
        <begin position="639"/>
        <end position="858"/>
    </location>
</feature>
<dbReference type="GO" id="GO:0017148">
    <property type="term" value="P:negative regulation of translation"/>
    <property type="evidence" value="ECO:0007669"/>
    <property type="project" value="InterPro"/>
</dbReference>
<feature type="region of interest" description="Disordered" evidence="8">
    <location>
        <begin position="596"/>
        <end position="619"/>
    </location>
</feature>
<dbReference type="GO" id="GO:0000932">
    <property type="term" value="C:P-body"/>
    <property type="evidence" value="ECO:0007669"/>
    <property type="project" value="TreeGrafter"/>
</dbReference>
<evidence type="ECO:0000256" key="7">
    <source>
        <dbReference type="ARBA" id="ARBA00074459"/>
    </source>
</evidence>
<keyword evidence="5" id="KW-0539">Nucleus</keyword>
<dbReference type="FunFam" id="1.25.40.180:FF:000012">
    <property type="entry name" value="Ccr4-Not transcription complex subunit"/>
    <property type="match status" value="1"/>
</dbReference>
<evidence type="ECO:0000259" key="11">
    <source>
        <dbReference type="Pfam" id="PF16415"/>
    </source>
</evidence>
<dbReference type="Pfam" id="PF16418">
    <property type="entry name" value="CNOT1_HEAT"/>
    <property type="match status" value="1"/>
</dbReference>
<dbReference type="Gene3D" id="1.25.40.840">
    <property type="entry name" value="CCR4-NOT transcription complex subunit 1 TTP binding domain"/>
    <property type="match status" value="1"/>
</dbReference>
<dbReference type="OMA" id="VECHYQL"/>
<evidence type="ECO:0000259" key="14">
    <source>
        <dbReference type="Pfam" id="PF25097"/>
    </source>
</evidence>
<dbReference type="GO" id="GO:0030015">
    <property type="term" value="C:CCR4-NOT core complex"/>
    <property type="evidence" value="ECO:0007669"/>
    <property type="project" value="InterPro"/>
</dbReference>
<keyword evidence="2" id="KW-0678">Repressor</keyword>
<evidence type="ECO:0000259" key="12">
    <source>
        <dbReference type="Pfam" id="PF16417"/>
    </source>
</evidence>
<keyword evidence="4" id="KW-0804">Transcription</keyword>
<evidence type="ECO:0000259" key="10">
    <source>
        <dbReference type="Pfam" id="PF12842"/>
    </source>
</evidence>
<protein>
    <recommendedName>
        <fullName evidence="7">General negative regulator of transcription subunit 1</fullName>
    </recommendedName>
</protein>
<dbReference type="Gene3D" id="1.25.40.790">
    <property type="match status" value="1"/>
</dbReference>
<dbReference type="GO" id="GO:0060090">
    <property type="term" value="F:molecular adaptor activity"/>
    <property type="evidence" value="ECO:0007669"/>
    <property type="project" value="TreeGrafter"/>
</dbReference>
<dbReference type="InterPro" id="IPR055454">
    <property type="entry name" value="CNOT1-like_NOT1_connector"/>
</dbReference>
<comment type="function">
    <text evidence="6">Acts as a component of the CCR4-NOT core complex, which in the nucleus seems to be a general transcription factor, and in the cytoplasm the major mRNA deadenylase involved in mRNA turnover. The NOT protein subcomplex negatively regulates the basal and activated transcription of many genes. Preferentially affects TC-type TATA element-dependent transcription. Could directly or indirectly inhibit component(s) of the general transcription machinery.</text>
</comment>
<name>A0A137PHW7_CONC2</name>
<feature type="domain" description="CCR4-NOT transcription complex subunit 1" evidence="10">
    <location>
        <begin position="929"/>
        <end position="1072"/>
    </location>
</feature>
<comment type="subcellular location">
    <subcellularLocation>
        <location evidence="1">Nucleus</location>
    </subcellularLocation>
</comment>
<evidence type="ECO:0000256" key="3">
    <source>
        <dbReference type="ARBA" id="ARBA00023015"/>
    </source>
</evidence>
<dbReference type="Pfam" id="PF04054">
    <property type="entry name" value="Not1"/>
    <property type="match status" value="1"/>
</dbReference>
<evidence type="ECO:0000259" key="13">
    <source>
        <dbReference type="Pfam" id="PF16418"/>
    </source>
</evidence>
<evidence type="ECO:0000256" key="2">
    <source>
        <dbReference type="ARBA" id="ARBA00022491"/>
    </source>
</evidence>
<feature type="region of interest" description="Disordered" evidence="8">
    <location>
        <begin position="873"/>
        <end position="893"/>
    </location>
</feature>
<dbReference type="Pfam" id="PF25097">
    <property type="entry name" value="ARM_Cnot1"/>
    <property type="match status" value="1"/>
</dbReference>
<dbReference type="EMBL" id="KQ964422">
    <property type="protein sequence ID" value="KXN74598.1"/>
    <property type="molecule type" value="Genomic_DNA"/>
</dbReference>
<dbReference type="InterPro" id="IPR024557">
    <property type="entry name" value="CNOT1_dom_4"/>
</dbReference>
<evidence type="ECO:0000256" key="8">
    <source>
        <dbReference type="SAM" id="MobiDB-lite"/>
    </source>
</evidence>
<evidence type="ECO:0000259" key="9">
    <source>
        <dbReference type="Pfam" id="PF04054"/>
    </source>
</evidence>
<dbReference type="Pfam" id="PF16417">
    <property type="entry name" value="CNOT1_TTP_bind"/>
    <property type="match status" value="1"/>
</dbReference>
<proteinExistence type="predicted"/>
<evidence type="ECO:0000256" key="6">
    <source>
        <dbReference type="ARBA" id="ARBA00059181"/>
    </source>
</evidence>
<dbReference type="Proteomes" id="UP000070444">
    <property type="component" value="Unassembled WGS sequence"/>
</dbReference>
<dbReference type="InterPro" id="IPR007196">
    <property type="entry name" value="CCR4-Not_Not1_C"/>
</dbReference>